<accession>A0A5N6BMA4</accession>
<comment type="caution">
    <text evidence="1">The sequence shown here is derived from an EMBL/GenBank/DDBJ whole genome shotgun (WGS) entry which is preliminary data.</text>
</comment>
<dbReference type="EMBL" id="VDMA02000016">
    <property type="protein sequence ID" value="KAB8181656.1"/>
    <property type="molecule type" value="Genomic_DNA"/>
</dbReference>
<dbReference type="Proteomes" id="UP000313066">
    <property type="component" value="Unassembled WGS sequence"/>
</dbReference>
<keyword evidence="2" id="KW-1185">Reference proteome</keyword>
<dbReference type="RefSeq" id="WP_139577938.1">
    <property type="nucleotide sequence ID" value="NZ_VDMA02000016.1"/>
</dbReference>
<evidence type="ECO:0000313" key="2">
    <source>
        <dbReference type="Proteomes" id="UP000313066"/>
    </source>
</evidence>
<sequence length="232" mass="26106">MKPVLMDKLYPDNNSWVFPDRKSLPEKQVRSINERFLSGNEYDEYMRGLGAVDTEGVNLTVVVEGARPYPVRVLDMRVEKRCVSPGGVLFFSPTQGAEKSTAIGFDLDRRDPEPLIPGDESDPKEWKGNYFDQHTVSLKPQEQAVFRIRAVTDAGYCAFRVVLVVADKGRLVRQMLDDGGRPFRVCGLKESSRAKGLFSEFDGLYVGGVFNMKDSDGRFARRDPGRWQATDG</sequence>
<gene>
    <name evidence="1" type="ORF">FH610_027535</name>
</gene>
<dbReference type="AlphaFoldDB" id="A0A5N6BMA4"/>
<protein>
    <submittedName>
        <fullName evidence="1">Uncharacterized protein</fullName>
    </submittedName>
</protein>
<organism evidence="1 2">
    <name type="scientific">Microbispora catharanthi</name>
    <dbReference type="NCBI Taxonomy" id="1712871"/>
    <lineage>
        <taxon>Bacteria</taxon>
        <taxon>Bacillati</taxon>
        <taxon>Actinomycetota</taxon>
        <taxon>Actinomycetes</taxon>
        <taxon>Streptosporangiales</taxon>
        <taxon>Streptosporangiaceae</taxon>
        <taxon>Microbispora</taxon>
    </lineage>
</organism>
<proteinExistence type="predicted"/>
<evidence type="ECO:0000313" key="1">
    <source>
        <dbReference type="EMBL" id="KAB8181656.1"/>
    </source>
</evidence>
<name>A0A5N6BMA4_9ACTN</name>
<reference evidence="1 2" key="1">
    <citation type="submission" date="2019-10" db="EMBL/GenBank/DDBJ databases">
        <title>Nonomuraea sp. nov., isolated from Phyllanthus amarus.</title>
        <authorList>
            <person name="Klykleung N."/>
            <person name="Tanasupawat S."/>
        </authorList>
    </citation>
    <scope>NUCLEOTIDE SEQUENCE [LARGE SCALE GENOMIC DNA]</scope>
    <source>
        <strain evidence="1 2">CR1-09</strain>
    </source>
</reference>